<sequence length="188" mass="21609">MSSKVMNSFGIDVFDDHQISLNLLVDQNAGSLDFNVPFLQEAISKIFYIVSEDHTIVIPEKEEYHSFDVKLKENDDEVFFIEFKYLRSIHPAKGELLVKDISTNTNPRLLANIIKIILSKFDNPGLLFGAIEIFFVEVNRDIIQEDLSKLSDNEISQKLYKPLPSDHLLYKINQGGWVDDDGTMHEYP</sequence>
<protein>
    <submittedName>
        <fullName evidence="1">Uncharacterized protein</fullName>
    </submittedName>
</protein>
<gene>
    <name evidence="1" type="ORF">KGB56_26515</name>
</gene>
<geneLocation type="plasmid" evidence="1 2">
    <name>pAb134-04</name>
</geneLocation>
<evidence type="ECO:0000313" key="2">
    <source>
        <dbReference type="Proteomes" id="UP000680706"/>
    </source>
</evidence>
<evidence type="ECO:0000313" key="1">
    <source>
        <dbReference type="EMBL" id="QUS59150.1"/>
    </source>
</evidence>
<keyword evidence="1" id="KW-0614">Plasmid</keyword>
<keyword evidence="2" id="KW-1185">Reference proteome</keyword>
<organism evidence="1 2">
    <name type="scientific">Pseudovibrio brasiliensis</name>
    <dbReference type="NCBI Taxonomy" id="1898042"/>
    <lineage>
        <taxon>Bacteria</taxon>
        <taxon>Pseudomonadati</taxon>
        <taxon>Pseudomonadota</taxon>
        <taxon>Alphaproteobacteria</taxon>
        <taxon>Hyphomicrobiales</taxon>
        <taxon>Stappiaceae</taxon>
        <taxon>Pseudovibrio</taxon>
    </lineage>
</organism>
<proteinExistence type="predicted"/>
<name>A0ABX8AVR3_9HYPH</name>
<dbReference type="EMBL" id="CP074130">
    <property type="protein sequence ID" value="QUS59150.1"/>
    <property type="molecule type" value="Genomic_DNA"/>
</dbReference>
<dbReference type="RefSeq" id="WP_075701397.1">
    <property type="nucleotide sequence ID" value="NZ_CP074130.1"/>
</dbReference>
<dbReference type="Proteomes" id="UP000680706">
    <property type="component" value="Plasmid pAb134-04"/>
</dbReference>
<reference evidence="1 2" key="1">
    <citation type="journal article" date="2021" name="Angew. Chem. Int. Ed. Engl.">
        <title>A novel family of nonribosomal peptides modulate collective behavior in Pseudovibrio bacteria isolated from marine sponges.</title>
        <authorList>
            <person name="Ioca L.P."/>
            <person name="Dai Y."/>
            <person name="Kunakom S."/>
            <person name="Diaz-Espinosa J."/>
            <person name="Krunic A."/>
            <person name="Crnkovic C.M."/>
            <person name="Orjala J."/>
            <person name="Sanchez L.M."/>
            <person name="Ferreira A.G."/>
            <person name="Berlinck R.G.S."/>
            <person name="Eustaquio A.S."/>
        </authorList>
    </citation>
    <scope>NUCLEOTIDE SEQUENCE [LARGE SCALE GENOMIC DNA]</scope>
    <source>
        <strain evidence="1 2">Ab134</strain>
        <plasmid evidence="1 2">pAb134-04</plasmid>
    </source>
</reference>
<accession>A0ABX8AVR3</accession>